<reference evidence="6" key="2">
    <citation type="submission" date="2025-09" db="UniProtKB">
        <authorList>
            <consortium name="Ensembl"/>
        </authorList>
    </citation>
    <scope>IDENTIFICATION</scope>
</reference>
<dbReference type="GO" id="GO:0016020">
    <property type="term" value="C:membrane"/>
    <property type="evidence" value="ECO:0007669"/>
    <property type="project" value="UniProtKB-SubCell"/>
</dbReference>
<feature type="transmembrane region" description="Helical" evidence="5">
    <location>
        <begin position="159"/>
        <end position="178"/>
    </location>
</feature>
<keyword evidence="4 5" id="KW-0472">Membrane</keyword>
<feature type="transmembrane region" description="Helical" evidence="5">
    <location>
        <begin position="242"/>
        <end position="261"/>
    </location>
</feature>
<keyword evidence="7" id="KW-1185">Reference proteome</keyword>
<dbReference type="GO" id="GO:2001234">
    <property type="term" value="P:negative regulation of apoptotic signaling pathway"/>
    <property type="evidence" value="ECO:0007669"/>
    <property type="project" value="TreeGrafter"/>
</dbReference>
<comment type="subcellular location">
    <subcellularLocation>
        <location evidence="1">Membrane</location>
        <topology evidence="1">Multi-pass membrane protein</topology>
    </subcellularLocation>
</comment>
<evidence type="ECO:0000256" key="4">
    <source>
        <dbReference type="ARBA" id="ARBA00023136"/>
    </source>
</evidence>
<proteinExistence type="inferred from homology"/>
<comment type="similarity">
    <text evidence="5">Belongs to the BI1 family.</text>
</comment>
<sequence>MSCLILIVQFDVEEVLMLIYIYIYIYNTFPKTKKYRPSSVSVAQDFTTPGLHQVNHEFENSNMYCLFIQVFSLVFLQLLFTFCVVCIFTFSSTVKELVQSSIWVYVSAYIVFAVVVVPLSLCTSLSRRHPWNLIALVVVTVSLSYMVGTIASYHDTMTVIMAMGATLTISLGIIAFATQSRYDFTLCYVLLLILGLDLLMFVVFSSFYYSHMADVGYGSLGALLFSLMMTGSMSHRVSPEDYVTAALIIYLDIVLIFLYLLGRR</sequence>
<evidence type="ECO:0000313" key="6">
    <source>
        <dbReference type="Ensembl" id="ENSPMGP00000003316.1"/>
    </source>
</evidence>
<evidence type="ECO:0000256" key="1">
    <source>
        <dbReference type="ARBA" id="ARBA00004141"/>
    </source>
</evidence>
<dbReference type="PANTHER" id="PTHR23291">
    <property type="entry name" value="BAX INHIBITOR-RELATED"/>
    <property type="match status" value="1"/>
</dbReference>
<keyword evidence="3 5" id="KW-1133">Transmembrane helix</keyword>
<feature type="transmembrane region" description="Helical" evidence="5">
    <location>
        <begin position="185"/>
        <end position="209"/>
    </location>
</feature>
<evidence type="ECO:0000256" key="2">
    <source>
        <dbReference type="ARBA" id="ARBA00022692"/>
    </source>
</evidence>
<feature type="transmembrane region" description="Helical" evidence="5">
    <location>
        <begin position="102"/>
        <end position="121"/>
    </location>
</feature>
<protein>
    <submittedName>
        <fullName evidence="6">Uncharacterized protein</fullName>
    </submittedName>
</protein>
<dbReference type="InterPro" id="IPR006214">
    <property type="entry name" value="Bax_inhibitor_1-related"/>
</dbReference>
<reference evidence="6" key="1">
    <citation type="submission" date="2025-08" db="UniProtKB">
        <authorList>
            <consortium name="Ensembl"/>
        </authorList>
    </citation>
    <scope>IDENTIFICATION</scope>
</reference>
<dbReference type="Ensembl" id="ENSPMGT00000003517.1">
    <property type="protein sequence ID" value="ENSPMGP00000003316.1"/>
    <property type="gene ID" value="ENSPMGG00000002451.1"/>
</dbReference>
<dbReference type="AlphaFoldDB" id="A0A3B3ZFX9"/>
<dbReference type="GO" id="GO:0005794">
    <property type="term" value="C:Golgi apparatus"/>
    <property type="evidence" value="ECO:0007669"/>
    <property type="project" value="TreeGrafter"/>
</dbReference>
<dbReference type="GO" id="GO:0005783">
    <property type="term" value="C:endoplasmic reticulum"/>
    <property type="evidence" value="ECO:0007669"/>
    <property type="project" value="TreeGrafter"/>
</dbReference>
<evidence type="ECO:0000256" key="3">
    <source>
        <dbReference type="ARBA" id="ARBA00022989"/>
    </source>
</evidence>
<dbReference type="Proteomes" id="UP000261520">
    <property type="component" value="Unplaced"/>
</dbReference>
<dbReference type="Pfam" id="PF01027">
    <property type="entry name" value="Bax1-I"/>
    <property type="match status" value="1"/>
</dbReference>
<dbReference type="PANTHER" id="PTHR23291:SF94">
    <property type="entry name" value="PROTEIN LIFEGUARD 1 ISOFORM X2"/>
    <property type="match status" value="1"/>
</dbReference>
<organism evidence="6 7">
    <name type="scientific">Periophthalmus magnuspinnatus</name>
    <dbReference type="NCBI Taxonomy" id="409849"/>
    <lineage>
        <taxon>Eukaryota</taxon>
        <taxon>Metazoa</taxon>
        <taxon>Chordata</taxon>
        <taxon>Craniata</taxon>
        <taxon>Vertebrata</taxon>
        <taxon>Euteleostomi</taxon>
        <taxon>Actinopterygii</taxon>
        <taxon>Neopterygii</taxon>
        <taxon>Teleostei</taxon>
        <taxon>Neoteleostei</taxon>
        <taxon>Acanthomorphata</taxon>
        <taxon>Gobiaria</taxon>
        <taxon>Gobiiformes</taxon>
        <taxon>Gobioidei</taxon>
        <taxon>Gobiidae</taxon>
        <taxon>Oxudercinae</taxon>
        <taxon>Periophthalmus</taxon>
    </lineage>
</organism>
<name>A0A3B3ZFX9_9GOBI</name>
<evidence type="ECO:0000256" key="5">
    <source>
        <dbReference type="RuleBase" id="RU004379"/>
    </source>
</evidence>
<feature type="transmembrane region" description="Helical" evidence="5">
    <location>
        <begin position="133"/>
        <end position="153"/>
    </location>
</feature>
<evidence type="ECO:0000313" key="7">
    <source>
        <dbReference type="Proteomes" id="UP000261520"/>
    </source>
</evidence>
<feature type="transmembrane region" description="Helical" evidence="5">
    <location>
        <begin position="66"/>
        <end position="90"/>
    </location>
</feature>
<accession>A0A3B3ZFX9</accession>
<keyword evidence="2 5" id="KW-0812">Transmembrane</keyword>
<feature type="transmembrane region" description="Helical" evidence="5">
    <location>
        <begin position="6"/>
        <end position="26"/>
    </location>
</feature>